<accession>A0AA38FMP3</accession>
<proteinExistence type="predicted"/>
<dbReference type="AlphaFoldDB" id="A0AA38FMP3"/>
<evidence type="ECO:0000256" key="5">
    <source>
        <dbReference type="ARBA" id="ARBA00022801"/>
    </source>
</evidence>
<feature type="domain" description="Reverse transcriptase RNase H-like" evidence="7">
    <location>
        <begin position="202"/>
        <end position="301"/>
    </location>
</feature>
<evidence type="ECO:0000313" key="8">
    <source>
        <dbReference type="EMBL" id="KAH9306570.1"/>
    </source>
</evidence>
<evidence type="ECO:0000259" key="7">
    <source>
        <dbReference type="Pfam" id="PF17917"/>
    </source>
</evidence>
<evidence type="ECO:0000256" key="2">
    <source>
        <dbReference type="ARBA" id="ARBA00022695"/>
    </source>
</evidence>
<dbReference type="InterPro" id="IPR041373">
    <property type="entry name" value="RT_RNaseH"/>
</dbReference>
<keyword evidence="9" id="KW-1185">Reference proteome</keyword>
<sequence length="724" mass="82763">MLKACIIRHSQSAYSSPVVMVRKKDETWRMCPDYQELNKYTIKDKFPIPVIDDLLDEFHGAIYFTKLDLHSSKTWEEHLQHVNKVLEVLEKHTLYANPSKYSFGVQEVEYLGHIVSHEGVKVDPQKIKAMVEWPRPKTLKNLRGFLGLTWYYRRFVRGYGRIAAPLTALLKKDAFHWTDVATKSFEQLKEAMCSTLVLATPNFSKTFIVECDASGLGLGVVLMQEGRPIAFESHQFRGKYLLKPVYEKEMMAILHAVKQWRPYLMGRHFKVKTNHDSLKYFLEQRLSSEEQQKWVTKMLGYDFEIIYKKGKENVVVDALSRRDTSADALLCGMSMLKADWVDEARLEWDQDKDTQSLIHNIKQGSITSNKFEWKGNAIWYKDRLLHSWNVQRQLLEKDKGTTLQEAKIIGWLRIFRKPELECEKEEEEDADVDDSEFLQNIQNRLMLGSARIQIPLIKSELEEKPLDWYAEEDDADILQAIRNRFTGLGASISCGAHGDESEAFRIHALKYDSNTAISAKHEVCNGDLGSRILDQVSEEDHATSTAIIISQNSEVPDDRIFGTSSHGCVDANATIPMSNDVVQAPKYAVVFFSEPIPYLVAQTADAKVAYGCCGPPENEDVGKYNMVQRSFPTTVERKKWSKKESENLGKGVKQQMQETLVRHSMDLLNSQENFEDANLLDEQILAISQTEVSAENIRSFLPCVDWERLASTYVAGHSGADCEA</sequence>
<dbReference type="Gene3D" id="3.10.10.10">
    <property type="entry name" value="HIV Type 1 Reverse Transcriptase, subunit A, domain 1"/>
    <property type="match status" value="1"/>
</dbReference>
<dbReference type="Gene3D" id="3.30.70.270">
    <property type="match status" value="3"/>
</dbReference>
<keyword evidence="2" id="KW-0548">Nucleotidyltransferase</keyword>
<comment type="caution">
    <text evidence="8">The sequence shown here is derived from an EMBL/GenBank/DDBJ whole genome shotgun (WGS) entry which is preliminary data.</text>
</comment>
<protein>
    <recommendedName>
        <fullName evidence="7">Reverse transcriptase RNase H-like domain-containing protein</fullName>
    </recommendedName>
</protein>
<name>A0AA38FMP3_TAXCH</name>
<dbReference type="GO" id="GO:0003964">
    <property type="term" value="F:RNA-directed DNA polymerase activity"/>
    <property type="evidence" value="ECO:0007669"/>
    <property type="project" value="UniProtKB-KW"/>
</dbReference>
<gene>
    <name evidence="8" type="ORF">KI387_010974</name>
</gene>
<dbReference type="InterPro" id="IPR043128">
    <property type="entry name" value="Rev_trsase/Diguanyl_cyclase"/>
</dbReference>
<keyword evidence="3" id="KW-0540">Nuclease</keyword>
<evidence type="ECO:0000256" key="6">
    <source>
        <dbReference type="ARBA" id="ARBA00022918"/>
    </source>
</evidence>
<keyword evidence="4" id="KW-0255">Endonuclease</keyword>
<keyword evidence="5" id="KW-0378">Hydrolase</keyword>
<organism evidence="8 9">
    <name type="scientific">Taxus chinensis</name>
    <name type="common">Chinese yew</name>
    <name type="synonym">Taxus wallichiana var. chinensis</name>
    <dbReference type="NCBI Taxonomy" id="29808"/>
    <lineage>
        <taxon>Eukaryota</taxon>
        <taxon>Viridiplantae</taxon>
        <taxon>Streptophyta</taxon>
        <taxon>Embryophyta</taxon>
        <taxon>Tracheophyta</taxon>
        <taxon>Spermatophyta</taxon>
        <taxon>Pinopsida</taxon>
        <taxon>Pinidae</taxon>
        <taxon>Conifers II</taxon>
        <taxon>Cupressales</taxon>
        <taxon>Taxaceae</taxon>
        <taxon>Taxus</taxon>
    </lineage>
</organism>
<dbReference type="Proteomes" id="UP000824469">
    <property type="component" value="Unassembled WGS sequence"/>
</dbReference>
<reference evidence="8 9" key="1">
    <citation type="journal article" date="2021" name="Nat. Plants">
        <title>The Taxus genome provides insights into paclitaxel biosynthesis.</title>
        <authorList>
            <person name="Xiong X."/>
            <person name="Gou J."/>
            <person name="Liao Q."/>
            <person name="Li Y."/>
            <person name="Zhou Q."/>
            <person name="Bi G."/>
            <person name="Li C."/>
            <person name="Du R."/>
            <person name="Wang X."/>
            <person name="Sun T."/>
            <person name="Guo L."/>
            <person name="Liang H."/>
            <person name="Lu P."/>
            <person name="Wu Y."/>
            <person name="Zhang Z."/>
            <person name="Ro D.K."/>
            <person name="Shang Y."/>
            <person name="Huang S."/>
            <person name="Yan J."/>
        </authorList>
    </citation>
    <scope>NUCLEOTIDE SEQUENCE [LARGE SCALE GENOMIC DNA]</scope>
    <source>
        <strain evidence="8">Ta-2019</strain>
    </source>
</reference>
<evidence type="ECO:0000256" key="4">
    <source>
        <dbReference type="ARBA" id="ARBA00022759"/>
    </source>
</evidence>
<dbReference type="GO" id="GO:0016787">
    <property type="term" value="F:hydrolase activity"/>
    <property type="evidence" value="ECO:0007669"/>
    <property type="project" value="UniProtKB-KW"/>
</dbReference>
<dbReference type="GO" id="GO:0004519">
    <property type="term" value="F:endonuclease activity"/>
    <property type="evidence" value="ECO:0007669"/>
    <property type="project" value="UniProtKB-KW"/>
</dbReference>
<dbReference type="InterPro" id="IPR050951">
    <property type="entry name" value="Retrovirus_Pol_polyprotein"/>
</dbReference>
<feature type="non-terminal residue" evidence="8">
    <location>
        <position position="1"/>
    </location>
</feature>
<dbReference type="CDD" id="cd01647">
    <property type="entry name" value="RT_LTR"/>
    <property type="match status" value="1"/>
</dbReference>
<dbReference type="CDD" id="cd09274">
    <property type="entry name" value="RNase_HI_RT_Ty3"/>
    <property type="match status" value="1"/>
</dbReference>
<dbReference type="FunFam" id="3.30.70.270:FF:000020">
    <property type="entry name" value="Transposon Tf2-6 polyprotein-like Protein"/>
    <property type="match status" value="1"/>
</dbReference>
<dbReference type="PANTHER" id="PTHR37984:SF5">
    <property type="entry name" value="PROTEIN NYNRIN-LIKE"/>
    <property type="match status" value="1"/>
</dbReference>
<evidence type="ECO:0000256" key="1">
    <source>
        <dbReference type="ARBA" id="ARBA00022679"/>
    </source>
</evidence>
<evidence type="ECO:0000256" key="3">
    <source>
        <dbReference type="ARBA" id="ARBA00022722"/>
    </source>
</evidence>
<dbReference type="InterPro" id="IPR043502">
    <property type="entry name" value="DNA/RNA_pol_sf"/>
</dbReference>
<keyword evidence="6" id="KW-0695">RNA-directed DNA polymerase</keyword>
<dbReference type="EMBL" id="JAHRHJ020000008">
    <property type="protein sequence ID" value="KAH9306570.1"/>
    <property type="molecule type" value="Genomic_DNA"/>
</dbReference>
<dbReference type="SUPFAM" id="SSF56672">
    <property type="entry name" value="DNA/RNA polymerases"/>
    <property type="match status" value="1"/>
</dbReference>
<evidence type="ECO:0000313" key="9">
    <source>
        <dbReference type="Proteomes" id="UP000824469"/>
    </source>
</evidence>
<dbReference type="PANTHER" id="PTHR37984">
    <property type="entry name" value="PROTEIN CBG26694"/>
    <property type="match status" value="1"/>
</dbReference>
<dbReference type="Pfam" id="PF17917">
    <property type="entry name" value="RT_RNaseH"/>
    <property type="match status" value="1"/>
</dbReference>
<keyword evidence="1" id="KW-0808">Transferase</keyword>